<evidence type="ECO:0000313" key="1">
    <source>
        <dbReference type="EMBL" id="MFD2058594.1"/>
    </source>
</evidence>
<keyword evidence="2" id="KW-1185">Reference proteome</keyword>
<dbReference type="RefSeq" id="WP_379027087.1">
    <property type="nucleotide sequence ID" value="NZ_JBHUGY010000076.1"/>
</dbReference>
<dbReference type="InterPro" id="IPR036038">
    <property type="entry name" value="Aminotransferase-like"/>
</dbReference>
<reference evidence="2" key="1">
    <citation type="journal article" date="2019" name="Int. J. Syst. Evol. Microbiol.">
        <title>The Global Catalogue of Microorganisms (GCM) 10K type strain sequencing project: providing services to taxonomists for standard genome sequencing and annotation.</title>
        <authorList>
            <consortium name="The Broad Institute Genomics Platform"/>
            <consortium name="The Broad Institute Genome Sequencing Center for Infectious Disease"/>
            <person name="Wu L."/>
            <person name="Ma J."/>
        </authorList>
    </citation>
    <scope>NUCLEOTIDE SEQUENCE [LARGE SCALE GENOMIC DNA]</scope>
    <source>
        <strain evidence="2">CGMCC 1.16226</strain>
    </source>
</reference>
<name>A0ABW4WQ02_9HYPH</name>
<dbReference type="Gene3D" id="3.20.10.10">
    <property type="entry name" value="D-amino Acid Aminotransferase, subunit A, domain 2"/>
    <property type="match status" value="1"/>
</dbReference>
<gene>
    <name evidence="1" type="ORF">ACFSQT_37570</name>
</gene>
<organism evidence="1 2">
    <name type="scientific">Mesorhizobium calcicola</name>
    <dbReference type="NCBI Taxonomy" id="1300310"/>
    <lineage>
        <taxon>Bacteria</taxon>
        <taxon>Pseudomonadati</taxon>
        <taxon>Pseudomonadota</taxon>
        <taxon>Alphaproteobacteria</taxon>
        <taxon>Hyphomicrobiales</taxon>
        <taxon>Phyllobacteriaceae</taxon>
        <taxon>Mesorhizobium</taxon>
    </lineage>
</organism>
<dbReference type="InterPro" id="IPR043132">
    <property type="entry name" value="BCAT-like_C"/>
</dbReference>
<comment type="caution">
    <text evidence="1">The sequence shown here is derived from an EMBL/GenBank/DDBJ whole genome shotgun (WGS) entry which is preliminary data.</text>
</comment>
<sequence>MAFAVPFGSVANAEQLRRAACVSPSATRCASAASIDPANQELPLARLVRGLYDAYGRGAETALILDFNGNVAEGPGFNVFCVKAGKLSTPAIGVLPASPAHRLRSLR</sequence>
<proteinExistence type="predicted"/>
<accession>A0ABW4WQ02</accession>
<dbReference type="EMBL" id="JBHUGY010000076">
    <property type="protein sequence ID" value="MFD2058594.1"/>
    <property type="molecule type" value="Genomic_DNA"/>
</dbReference>
<dbReference type="Proteomes" id="UP001597349">
    <property type="component" value="Unassembled WGS sequence"/>
</dbReference>
<dbReference type="SUPFAM" id="SSF56752">
    <property type="entry name" value="D-aminoacid aminotransferase-like PLP-dependent enzymes"/>
    <property type="match status" value="1"/>
</dbReference>
<evidence type="ECO:0000313" key="2">
    <source>
        <dbReference type="Proteomes" id="UP001597349"/>
    </source>
</evidence>
<protein>
    <submittedName>
        <fullName evidence="1">Uncharacterized protein</fullName>
    </submittedName>
</protein>